<organism evidence="7 8">
    <name type="scientific">Tetrahymena thermophila (strain SB210)</name>
    <dbReference type="NCBI Taxonomy" id="312017"/>
    <lineage>
        <taxon>Eukaryota</taxon>
        <taxon>Sar</taxon>
        <taxon>Alveolata</taxon>
        <taxon>Ciliophora</taxon>
        <taxon>Intramacronucleata</taxon>
        <taxon>Oligohymenophorea</taxon>
        <taxon>Hymenostomatida</taxon>
        <taxon>Tetrahymenina</taxon>
        <taxon>Tetrahymenidae</taxon>
        <taxon>Tetrahymena</taxon>
    </lineage>
</organism>
<dbReference type="PANTHER" id="PTHR10516">
    <property type="entry name" value="PEPTIDYL-PROLYL CIS-TRANS ISOMERASE"/>
    <property type="match status" value="1"/>
</dbReference>
<dbReference type="GeneID" id="7831510"/>
<sequence>MSGFNIETVKEGDKKNFPQRGDYVKVHYTGTFLDGTKFDSSRDRGKPFEFTVGVQQVIKCWDEGILKLSKGQRAILTCPYNYAYGERGIPGAIPPKATLKFDVELIDFK</sequence>
<keyword evidence="8" id="KW-1185">Reference proteome</keyword>
<dbReference type="HOGENOM" id="CLU_013615_12_1_1"/>
<dbReference type="FunFam" id="3.10.50.40:FF:000025">
    <property type="entry name" value="Peptidylprolyl isomerase"/>
    <property type="match status" value="1"/>
</dbReference>
<dbReference type="GO" id="GO:0003755">
    <property type="term" value="F:peptidyl-prolyl cis-trans isomerase activity"/>
    <property type="evidence" value="ECO:0007669"/>
    <property type="project" value="UniProtKB-KW"/>
</dbReference>
<evidence type="ECO:0000259" key="6">
    <source>
        <dbReference type="PROSITE" id="PS50059"/>
    </source>
</evidence>
<comment type="catalytic activity">
    <reaction evidence="1 5">
        <text>[protein]-peptidylproline (omega=180) = [protein]-peptidylproline (omega=0)</text>
        <dbReference type="Rhea" id="RHEA:16237"/>
        <dbReference type="Rhea" id="RHEA-COMP:10747"/>
        <dbReference type="Rhea" id="RHEA-COMP:10748"/>
        <dbReference type="ChEBI" id="CHEBI:83833"/>
        <dbReference type="ChEBI" id="CHEBI:83834"/>
        <dbReference type="EC" id="5.2.1.8"/>
    </reaction>
</comment>
<reference evidence="8" key="1">
    <citation type="journal article" date="2006" name="PLoS Biol.">
        <title>Macronuclear genome sequence of the ciliate Tetrahymena thermophila, a model eukaryote.</title>
        <authorList>
            <person name="Eisen J.A."/>
            <person name="Coyne R.S."/>
            <person name="Wu M."/>
            <person name="Wu D."/>
            <person name="Thiagarajan M."/>
            <person name="Wortman J.R."/>
            <person name="Badger J.H."/>
            <person name="Ren Q."/>
            <person name="Amedeo P."/>
            <person name="Jones K.M."/>
            <person name="Tallon L.J."/>
            <person name="Delcher A.L."/>
            <person name="Salzberg S.L."/>
            <person name="Silva J.C."/>
            <person name="Haas B.J."/>
            <person name="Majoros W.H."/>
            <person name="Farzad M."/>
            <person name="Carlton J.M."/>
            <person name="Smith R.K. Jr."/>
            <person name="Garg J."/>
            <person name="Pearlman R.E."/>
            <person name="Karrer K.M."/>
            <person name="Sun L."/>
            <person name="Manning G."/>
            <person name="Elde N.C."/>
            <person name="Turkewitz A.P."/>
            <person name="Asai D.J."/>
            <person name="Wilkes D.E."/>
            <person name="Wang Y."/>
            <person name="Cai H."/>
            <person name="Collins K."/>
            <person name="Stewart B.A."/>
            <person name="Lee S.R."/>
            <person name="Wilamowska K."/>
            <person name="Weinberg Z."/>
            <person name="Ruzzo W.L."/>
            <person name="Wloga D."/>
            <person name="Gaertig J."/>
            <person name="Frankel J."/>
            <person name="Tsao C.-C."/>
            <person name="Gorovsky M.A."/>
            <person name="Keeling P.J."/>
            <person name="Waller R.F."/>
            <person name="Patron N.J."/>
            <person name="Cherry J.M."/>
            <person name="Stover N.A."/>
            <person name="Krieger C.J."/>
            <person name="del Toro C."/>
            <person name="Ryder H.F."/>
            <person name="Williamson S.C."/>
            <person name="Barbeau R.A."/>
            <person name="Hamilton E.P."/>
            <person name="Orias E."/>
        </authorList>
    </citation>
    <scope>NUCLEOTIDE SEQUENCE [LARGE SCALE GENOMIC DNA]</scope>
    <source>
        <strain evidence="8">SB210</strain>
    </source>
</reference>
<dbReference type="InParanoid" id="I7LTR3"/>
<dbReference type="InterPro" id="IPR050689">
    <property type="entry name" value="FKBP-type_PPIase"/>
</dbReference>
<dbReference type="InterPro" id="IPR046357">
    <property type="entry name" value="PPIase_dom_sf"/>
</dbReference>
<evidence type="ECO:0000256" key="1">
    <source>
        <dbReference type="ARBA" id="ARBA00000971"/>
    </source>
</evidence>
<dbReference type="SUPFAM" id="SSF54534">
    <property type="entry name" value="FKBP-like"/>
    <property type="match status" value="1"/>
</dbReference>
<evidence type="ECO:0000256" key="3">
    <source>
        <dbReference type="ARBA" id="ARBA00023110"/>
    </source>
</evidence>
<accession>I7LTR3</accession>
<keyword evidence="4 5" id="KW-0413">Isomerase</keyword>
<dbReference type="PANTHER" id="PTHR10516:SF443">
    <property type="entry name" value="FK506-BINDING PROTEIN 59-RELATED"/>
    <property type="match status" value="1"/>
</dbReference>
<dbReference type="KEGG" id="tet:TTHERM_00421150"/>
<gene>
    <name evidence="7" type="ORF">TTHERM_00421150</name>
</gene>
<dbReference type="GO" id="GO:0005737">
    <property type="term" value="C:cytoplasm"/>
    <property type="evidence" value="ECO:0007669"/>
    <property type="project" value="TreeGrafter"/>
</dbReference>
<dbReference type="OMA" id="CVSAWEA"/>
<dbReference type="EC" id="5.2.1.8" evidence="2 5"/>
<dbReference type="OrthoDB" id="1902587at2759"/>
<dbReference type="AlphaFoldDB" id="I7LTR3"/>
<evidence type="ECO:0000313" key="7">
    <source>
        <dbReference type="EMBL" id="EAR85706.1"/>
    </source>
</evidence>
<evidence type="ECO:0000313" key="8">
    <source>
        <dbReference type="Proteomes" id="UP000009168"/>
    </source>
</evidence>
<dbReference type="PROSITE" id="PS50059">
    <property type="entry name" value="FKBP_PPIASE"/>
    <property type="match status" value="1"/>
</dbReference>
<evidence type="ECO:0000256" key="5">
    <source>
        <dbReference type="PROSITE-ProRule" id="PRU00277"/>
    </source>
</evidence>
<dbReference type="EMBL" id="GG662536">
    <property type="protein sequence ID" value="EAR85706.1"/>
    <property type="molecule type" value="Genomic_DNA"/>
</dbReference>
<name>I7LTR3_TETTS</name>
<proteinExistence type="predicted"/>
<protein>
    <recommendedName>
        <fullName evidence="2 5">peptidylprolyl isomerase</fullName>
        <ecNumber evidence="2 5">5.2.1.8</ecNumber>
    </recommendedName>
</protein>
<dbReference type="Gene3D" id="3.10.50.40">
    <property type="match status" value="1"/>
</dbReference>
<dbReference type="InterPro" id="IPR001179">
    <property type="entry name" value="PPIase_FKBP_dom"/>
</dbReference>
<dbReference type="eggNOG" id="KOG0544">
    <property type="taxonomic scope" value="Eukaryota"/>
</dbReference>
<dbReference type="Pfam" id="PF00254">
    <property type="entry name" value="FKBP_C"/>
    <property type="match status" value="1"/>
</dbReference>
<dbReference type="RefSeq" id="XP_001033369.1">
    <property type="nucleotide sequence ID" value="XM_001033369.3"/>
</dbReference>
<dbReference type="Proteomes" id="UP000009168">
    <property type="component" value="Unassembled WGS sequence"/>
</dbReference>
<dbReference type="STRING" id="312017.I7LTR3"/>
<keyword evidence="3 5" id="KW-0697">Rotamase</keyword>
<evidence type="ECO:0000256" key="2">
    <source>
        <dbReference type="ARBA" id="ARBA00013194"/>
    </source>
</evidence>
<evidence type="ECO:0000256" key="4">
    <source>
        <dbReference type="ARBA" id="ARBA00023235"/>
    </source>
</evidence>
<feature type="domain" description="PPIase FKBP-type" evidence="6">
    <location>
        <begin position="21"/>
        <end position="109"/>
    </location>
</feature>